<dbReference type="CDD" id="cd07995">
    <property type="entry name" value="TPK"/>
    <property type="match status" value="1"/>
</dbReference>
<dbReference type="InterPro" id="IPR006282">
    <property type="entry name" value="Thi_PPkinase"/>
</dbReference>
<dbReference type="RefSeq" id="WP_223155917.1">
    <property type="nucleotide sequence ID" value="NZ_CP126128.1"/>
</dbReference>
<dbReference type="NCBIfam" id="TIGR01378">
    <property type="entry name" value="thi_PPkinase"/>
    <property type="match status" value="1"/>
</dbReference>
<dbReference type="Pfam" id="PF04263">
    <property type="entry name" value="TPK_catalytic"/>
    <property type="match status" value="1"/>
</dbReference>
<dbReference type="STRING" id="82801.SAMN04488506_1113"/>
<evidence type="ECO:0000313" key="8">
    <source>
        <dbReference type="Proteomes" id="UP000199136"/>
    </source>
</evidence>
<dbReference type="InterPro" id="IPR053149">
    <property type="entry name" value="TPK"/>
</dbReference>
<sequence>MTEVKIMVGGPESSLPLDVYQSNAADVIWVGVDHGAIRLLKEGILPDLAVGDFDSVTEEERTLLEEKITDVRSAPSEKDDTDTELALQLALEEYKPDKISIYGATAGRLDHLMSNFFFVFQPRFKSHASLISLYDRFNSVSFYLPGEYELTREKNKSYAGFVCMTPVQKLSLRGFKYPLDEKDYAYPISLASNEFKETTASFSFTEGLVAFIQSKDGK</sequence>
<dbReference type="GO" id="GO:0006772">
    <property type="term" value="P:thiamine metabolic process"/>
    <property type="evidence" value="ECO:0007669"/>
    <property type="project" value="UniProtKB-UniRule"/>
</dbReference>
<dbReference type="Gene3D" id="3.40.50.10240">
    <property type="entry name" value="Thiamin pyrophosphokinase, catalytic domain"/>
    <property type="match status" value="1"/>
</dbReference>
<dbReference type="GO" id="GO:0030975">
    <property type="term" value="F:thiamine binding"/>
    <property type="evidence" value="ECO:0007669"/>
    <property type="project" value="InterPro"/>
</dbReference>
<dbReference type="SUPFAM" id="SSF63999">
    <property type="entry name" value="Thiamin pyrophosphokinase, catalytic domain"/>
    <property type="match status" value="1"/>
</dbReference>
<evidence type="ECO:0000313" key="7">
    <source>
        <dbReference type="EMBL" id="SFQ23478.1"/>
    </source>
</evidence>
<keyword evidence="8" id="KW-1185">Reference proteome</keyword>
<evidence type="ECO:0000259" key="6">
    <source>
        <dbReference type="SMART" id="SM00983"/>
    </source>
</evidence>
<reference evidence="7 8" key="1">
    <citation type="submission" date="2016-10" db="EMBL/GenBank/DDBJ databases">
        <authorList>
            <person name="de Groot N.N."/>
        </authorList>
    </citation>
    <scope>NUCLEOTIDE SEQUENCE [LARGE SCALE GENOMIC DNA]</scope>
    <source>
        <strain evidence="7 8">DSM 20581</strain>
    </source>
</reference>
<dbReference type="GO" id="GO:0016301">
    <property type="term" value="F:kinase activity"/>
    <property type="evidence" value="ECO:0007669"/>
    <property type="project" value="UniProtKB-KW"/>
</dbReference>
<dbReference type="PANTHER" id="PTHR41299:SF1">
    <property type="entry name" value="THIAMINE PYROPHOSPHOKINASE"/>
    <property type="match status" value="1"/>
</dbReference>
<keyword evidence="1" id="KW-0808">Transferase</keyword>
<dbReference type="GO" id="GO:0009229">
    <property type="term" value="P:thiamine diphosphate biosynthetic process"/>
    <property type="evidence" value="ECO:0007669"/>
    <property type="project" value="InterPro"/>
</dbReference>
<dbReference type="GO" id="GO:0005524">
    <property type="term" value="F:ATP binding"/>
    <property type="evidence" value="ECO:0007669"/>
    <property type="project" value="UniProtKB-KW"/>
</dbReference>
<feature type="domain" description="Thiamin pyrophosphokinase thiamin-binding" evidence="6">
    <location>
        <begin position="146"/>
        <end position="210"/>
    </location>
</feature>
<evidence type="ECO:0000256" key="1">
    <source>
        <dbReference type="ARBA" id="ARBA00022679"/>
    </source>
</evidence>
<dbReference type="GO" id="GO:0004788">
    <property type="term" value="F:thiamine diphosphokinase activity"/>
    <property type="evidence" value="ECO:0007669"/>
    <property type="project" value="UniProtKB-UniRule"/>
</dbReference>
<name>A0A1I5WV30_9LACT</name>
<evidence type="ECO:0000256" key="5">
    <source>
        <dbReference type="NCBIfam" id="TIGR01378"/>
    </source>
</evidence>
<evidence type="ECO:0000256" key="3">
    <source>
        <dbReference type="ARBA" id="ARBA00022777"/>
    </source>
</evidence>
<keyword evidence="4" id="KW-0067">ATP-binding</keyword>
<dbReference type="SMART" id="SM00983">
    <property type="entry name" value="TPK_B1_binding"/>
    <property type="match status" value="1"/>
</dbReference>
<proteinExistence type="predicted"/>
<dbReference type="Pfam" id="PF04265">
    <property type="entry name" value="TPK_B1_binding"/>
    <property type="match status" value="1"/>
</dbReference>
<dbReference type="EC" id="2.7.6.2" evidence="5"/>
<accession>A0A1I5WV30</accession>
<dbReference type="InterPro" id="IPR007371">
    <property type="entry name" value="TPK_catalytic"/>
</dbReference>
<keyword evidence="2" id="KW-0547">Nucleotide-binding</keyword>
<evidence type="ECO:0000256" key="2">
    <source>
        <dbReference type="ARBA" id="ARBA00022741"/>
    </source>
</evidence>
<evidence type="ECO:0000256" key="4">
    <source>
        <dbReference type="ARBA" id="ARBA00022840"/>
    </source>
</evidence>
<organism evidence="7 8">
    <name type="scientific">Desemzia incerta</name>
    <dbReference type="NCBI Taxonomy" id="82801"/>
    <lineage>
        <taxon>Bacteria</taxon>
        <taxon>Bacillati</taxon>
        <taxon>Bacillota</taxon>
        <taxon>Bacilli</taxon>
        <taxon>Lactobacillales</taxon>
        <taxon>Carnobacteriaceae</taxon>
        <taxon>Desemzia</taxon>
    </lineage>
</organism>
<dbReference type="AlphaFoldDB" id="A0A1I5WV30"/>
<dbReference type="Proteomes" id="UP000199136">
    <property type="component" value="Unassembled WGS sequence"/>
</dbReference>
<dbReference type="InterPro" id="IPR036759">
    <property type="entry name" value="TPK_catalytic_sf"/>
</dbReference>
<keyword evidence="3 7" id="KW-0418">Kinase</keyword>
<gene>
    <name evidence="7" type="ORF">SAMN04488506_1113</name>
</gene>
<protein>
    <recommendedName>
        <fullName evidence="5">Thiamine diphosphokinase</fullName>
        <ecNumber evidence="5">2.7.6.2</ecNumber>
    </recommendedName>
</protein>
<dbReference type="EMBL" id="FOXW01000003">
    <property type="protein sequence ID" value="SFQ23478.1"/>
    <property type="molecule type" value="Genomic_DNA"/>
</dbReference>
<dbReference type="PANTHER" id="PTHR41299">
    <property type="entry name" value="THIAMINE PYROPHOSPHOKINASE"/>
    <property type="match status" value="1"/>
</dbReference>
<dbReference type="InterPro" id="IPR007373">
    <property type="entry name" value="Thiamin_PyroPKinase_B1-bd"/>
</dbReference>